<evidence type="ECO:0000256" key="1">
    <source>
        <dbReference type="SAM" id="Coils"/>
    </source>
</evidence>
<dbReference type="InterPro" id="IPR037696">
    <property type="entry name" value="CCDC77"/>
</dbReference>
<dbReference type="Proteomes" id="UP001162131">
    <property type="component" value="Unassembled WGS sequence"/>
</dbReference>
<dbReference type="PANTHER" id="PTHR22091">
    <property type="entry name" value="COILED-COIL DOMAIN-CONTAINING PROTEIN 77"/>
    <property type="match status" value="1"/>
</dbReference>
<keyword evidence="3" id="KW-1185">Reference proteome</keyword>
<dbReference type="AlphaFoldDB" id="A0AAU9J9G0"/>
<proteinExistence type="predicted"/>
<sequence>MAAFESNIWSSKALQFSARPDFESDNWEILTYYRNRMEEGEREAEDWLRKQESLRVRQEHLHKLEWEQKSRLEEEQELMHQVKERQSVLDKGRDELVALASEHEQFFKNKAGNRDKLLRIMEKTEPIQQDIYLSEGEKPLNVYSYASNSNSNDLKPKHIIRTLHLPSPQTESLTKERDQLLKEIEDQRRFFVEKINEAREHKRFREDFLRTNYEENSQELDSLIERLNKAQEGKLFAIRDIIRLKHEYEERERLILENSQEMRVKLDALLIEAQNNKIKTKKDTSKAEKDANEKAMDFAHQFRNQSSETKDKLDLIKDQYNRLQAIFQNKVADLEGRYFALNRKYQDLESRTKLENEGYRSEIASLQFRIDKYLHLWQVCPSPQPIILNR</sequence>
<name>A0AAU9J9G0_9CILI</name>
<reference evidence="2" key="1">
    <citation type="submission" date="2021-09" db="EMBL/GenBank/DDBJ databases">
        <authorList>
            <consortium name="AG Swart"/>
            <person name="Singh M."/>
            <person name="Singh A."/>
            <person name="Seah K."/>
            <person name="Emmerich C."/>
        </authorList>
    </citation>
    <scope>NUCLEOTIDE SEQUENCE</scope>
    <source>
        <strain evidence="2">ATCC30299</strain>
    </source>
</reference>
<keyword evidence="1" id="KW-0175">Coiled coil</keyword>
<comment type="caution">
    <text evidence="2">The sequence shown here is derived from an EMBL/GenBank/DDBJ whole genome shotgun (WGS) entry which is preliminary data.</text>
</comment>
<evidence type="ECO:0000313" key="3">
    <source>
        <dbReference type="Proteomes" id="UP001162131"/>
    </source>
</evidence>
<gene>
    <name evidence="2" type="ORF">BSTOLATCC_MIC31982</name>
</gene>
<dbReference type="PANTHER" id="PTHR22091:SF1">
    <property type="entry name" value="COILED-COIL DOMAIN-CONTAINING PROTEIN 77"/>
    <property type="match status" value="1"/>
</dbReference>
<protein>
    <submittedName>
        <fullName evidence="2">Uncharacterized protein</fullName>
    </submittedName>
</protein>
<evidence type="ECO:0000313" key="2">
    <source>
        <dbReference type="EMBL" id="CAG9322868.1"/>
    </source>
</evidence>
<feature type="coiled-coil region" evidence="1">
    <location>
        <begin position="181"/>
        <end position="276"/>
    </location>
</feature>
<dbReference type="EMBL" id="CAJZBQ010000032">
    <property type="protein sequence ID" value="CAG9322868.1"/>
    <property type="molecule type" value="Genomic_DNA"/>
</dbReference>
<accession>A0AAU9J9G0</accession>
<organism evidence="2 3">
    <name type="scientific">Blepharisma stoltei</name>
    <dbReference type="NCBI Taxonomy" id="1481888"/>
    <lineage>
        <taxon>Eukaryota</taxon>
        <taxon>Sar</taxon>
        <taxon>Alveolata</taxon>
        <taxon>Ciliophora</taxon>
        <taxon>Postciliodesmatophora</taxon>
        <taxon>Heterotrichea</taxon>
        <taxon>Heterotrichida</taxon>
        <taxon>Blepharismidae</taxon>
        <taxon>Blepharisma</taxon>
    </lineage>
</organism>